<keyword evidence="1" id="KW-0472">Membrane</keyword>
<comment type="caution">
    <text evidence="2">The sequence shown here is derived from an EMBL/GenBank/DDBJ whole genome shotgun (WGS) entry which is preliminary data.</text>
</comment>
<feature type="transmembrane region" description="Helical" evidence="1">
    <location>
        <begin position="62"/>
        <end position="82"/>
    </location>
</feature>
<organism evidence="2 3">
    <name type="scientific">Paraburkholderia youngii</name>
    <dbReference type="NCBI Taxonomy" id="2782701"/>
    <lineage>
        <taxon>Bacteria</taxon>
        <taxon>Pseudomonadati</taxon>
        <taxon>Pseudomonadota</taxon>
        <taxon>Betaproteobacteria</taxon>
        <taxon>Burkholderiales</taxon>
        <taxon>Burkholderiaceae</taxon>
        <taxon>Paraburkholderia</taxon>
    </lineage>
</organism>
<keyword evidence="1" id="KW-1133">Transmembrane helix</keyword>
<evidence type="ECO:0000313" key="2">
    <source>
        <dbReference type="EMBL" id="NVI08918.1"/>
    </source>
</evidence>
<evidence type="ECO:0000313" key="3">
    <source>
        <dbReference type="Proteomes" id="UP000821598"/>
    </source>
</evidence>
<name>A0ABX2NWM5_9BURK</name>
<evidence type="ECO:0000256" key="1">
    <source>
        <dbReference type="SAM" id="Phobius"/>
    </source>
</evidence>
<reference evidence="2 3" key="1">
    <citation type="submission" date="2019-08" db="EMBL/GenBank/DDBJ databases">
        <title>Paraburkholderia simonii sp. nov. and P. youngii sp. nov. Brazilian and Mexican Mimosa-associated rhizobia.</title>
        <authorList>
            <person name="Mavima L."/>
            <person name="Beukes C.W."/>
            <person name="Palmer M."/>
            <person name="De Meyer S.E."/>
            <person name="James E.K."/>
            <person name="Maluk M."/>
            <person name="Avontuur J.R."/>
            <person name="Chan W.Y."/>
            <person name="Venter S.N."/>
            <person name="Steenkamp E.T."/>
        </authorList>
    </citation>
    <scope>NUCLEOTIDE SEQUENCE [LARGE SCALE GENOMIC DNA]</scope>
    <source>
        <strain evidence="2 3">JPY454</strain>
    </source>
</reference>
<gene>
    <name evidence="2" type="ORF">FSB64_35385</name>
</gene>
<accession>A0ABX2NWM5</accession>
<keyword evidence="1" id="KW-0812">Transmembrane</keyword>
<protein>
    <submittedName>
        <fullName evidence="2">Uncharacterized protein</fullName>
    </submittedName>
</protein>
<feature type="transmembrane region" description="Helical" evidence="1">
    <location>
        <begin position="94"/>
        <end position="113"/>
    </location>
</feature>
<sequence length="121" mass="13716">MDDYAYLARESNAAWLDGRGDGRFERYERFYRSERAVNAAEFDLEKANEGYVHYVSSQPSPLLSFLSAPWVGRVSIALFALYMATRVVPQLAKAGPTITGIGLVAAFVGLRVFHRRARRRR</sequence>
<dbReference type="Proteomes" id="UP000821598">
    <property type="component" value="Unassembled WGS sequence"/>
</dbReference>
<dbReference type="EMBL" id="VOMC01000058">
    <property type="protein sequence ID" value="NVI08918.1"/>
    <property type="molecule type" value="Genomic_DNA"/>
</dbReference>
<dbReference type="RefSeq" id="WP_176369408.1">
    <property type="nucleotide sequence ID" value="NZ_JBNDMS010000003.1"/>
</dbReference>
<keyword evidence="3" id="KW-1185">Reference proteome</keyword>
<proteinExistence type="predicted"/>